<dbReference type="EMBL" id="FJNE01000002">
    <property type="protein sequence ID" value="CZQ85662.1"/>
    <property type="molecule type" value="Genomic_DNA"/>
</dbReference>
<accession>A0A143YCS2</accession>
<dbReference type="Proteomes" id="UP000242754">
    <property type="component" value="Unassembled WGS sequence"/>
</dbReference>
<gene>
    <name evidence="1" type="ORF">Tpal_664</name>
</gene>
<sequence length="350" mass="40547">MNGHKTINELYYPTVEVYDNDEWINLSLLYKDSITFILPEGTRNHLSDIALKIQSSGIIDYYEPKKSDINRISTDFKETVDNILEYCENSWLKNEILCGEKNNLILKGKINGDIYEYLCSKNLVIPTHSGLMTSKCLGAIFMEFLAENIAERSYVGKESEQKKYILTTDDTNFKYINSIFEELESYSKTTRDCAMENANFEYVKTFLLKRWLPDREVDLDKLIDLRRNNRTFELSRKAFNDGITNLPEELINGNELKARTITSELIDIQSEIKSLIEGLGAGSRQEFVSYCLDAVAESVIPGYPLIRNISNVVCGKYENRNEGAKKIYYATENYKNKRKIKKYIEFVKRV</sequence>
<dbReference type="STRING" id="140314.SAMN04488076_101147"/>
<dbReference type="AlphaFoldDB" id="A0A143YCS2"/>
<evidence type="ECO:0000313" key="2">
    <source>
        <dbReference type="Proteomes" id="UP000242754"/>
    </source>
</evidence>
<name>A0A143YCS2_9LACT</name>
<proteinExistence type="predicted"/>
<evidence type="ECO:0000313" key="1">
    <source>
        <dbReference type="EMBL" id="CZQ85662.1"/>
    </source>
</evidence>
<organism evidence="1 2">
    <name type="scientific">Trichococcus palustris</name>
    <dbReference type="NCBI Taxonomy" id="140314"/>
    <lineage>
        <taxon>Bacteria</taxon>
        <taxon>Bacillati</taxon>
        <taxon>Bacillota</taxon>
        <taxon>Bacilli</taxon>
        <taxon>Lactobacillales</taxon>
        <taxon>Carnobacteriaceae</taxon>
        <taxon>Trichococcus</taxon>
    </lineage>
</organism>
<dbReference type="RefSeq" id="WP_087031391.1">
    <property type="nucleotide sequence ID" value="NZ_FJNE01000002.1"/>
</dbReference>
<dbReference type="OrthoDB" id="1829213at2"/>
<reference evidence="1 2" key="1">
    <citation type="submission" date="2016-02" db="EMBL/GenBank/DDBJ databases">
        <authorList>
            <person name="Wen L."/>
            <person name="He K."/>
            <person name="Yang H."/>
        </authorList>
    </citation>
    <scope>NUCLEOTIDE SEQUENCE [LARGE SCALE GENOMIC DNA]</scope>
    <source>
        <strain evidence="1">Trichococcus palustris</strain>
    </source>
</reference>
<protein>
    <submittedName>
        <fullName evidence="1">Uncharacterized protein</fullName>
    </submittedName>
</protein>
<keyword evidence="2" id="KW-1185">Reference proteome</keyword>